<proteinExistence type="predicted"/>
<dbReference type="OrthoDB" id="5856672at2759"/>
<dbReference type="Proteomes" id="UP000024635">
    <property type="component" value="Unassembled WGS sequence"/>
</dbReference>
<sequence>MEQGPSTSNVADELANDLLLTPPAKMSRQDPDPNRTAVQPQSSSNPVGLSDSPRTDVQLQDTSFGAGALAANQPEPQPWAPTSSSFSTFRAPERPASPQPGPSRQSLMPSPPPLVNAPSNPNRGPSMHPVMPPSSGQEAANPYLNLHPWAHLVVPMPMPTAANNDTVTSELPDHVYRHLPESGYLGIRYVRTLFPRRFLGTISATNRLPVIELMRINHAIDFRLHAETVIRQMERGAYIDVDNPLPVTPHGEVPSILYPETIKGFFPVLYQEAWPTALYKRSLPQLLLWTHSTTTEALKSHPAVSHRTLWVRPLPGLMAIDSTPTPPTDVHPLISCDADILNGSGLHPPEYRALPGQCSGFNYPTFSDRSANYSAAAKRTSEKQRFLPMR</sequence>
<accession>A0A016U9C6</accession>
<feature type="compositionally biased region" description="Polar residues" evidence="1">
    <location>
        <begin position="1"/>
        <end position="10"/>
    </location>
</feature>
<dbReference type="EMBL" id="JARK01001387">
    <property type="protein sequence ID" value="EYC11213.1"/>
    <property type="molecule type" value="Genomic_DNA"/>
</dbReference>
<feature type="region of interest" description="Disordered" evidence="1">
    <location>
        <begin position="1"/>
        <end position="139"/>
    </location>
</feature>
<evidence type="ECO:0000313" key="3">
    <source>
        <dbReference type="Proteomes" id="UP000024635"/>
    </source>
</evidence>
<gene>
    <name evidence="2" type="primary">Acey_s0051.g2078</name>
    <name evidence="2" type="ORF">Y032_0051g2078</name>
</gene>
<organism evidence="2 3">
    <name type="scientific">Ancylostoma ceylanicum</name>
    <dbReference type="NCBI Taxonomy" id="53326"/>
    <lineage>
        <taxon>Eukaryota</taxon>
        <taxon>Metazoa</taxon>
        <taxon>Ecdysozoa</taxon>
        <taxon>Nematoda</taxon>
        <taxon>Chromadorea</taxon>
        <taxon>Rhabditida</taxon>
        <taxon>Rhabditina</taxon>
        <taxon>Rhabditomorpha</taxon>
        <taxon>Strongyloidea</taxon>
        <taxon>Ancylostomatidae</taxon>
        <taxon>Ancylostomatinae</taxon>
        <taxon>Ancylostoma</taxon>
    </lineage>
</organism>
<protein>
    <submittedName>
        <fullName evidence="2">Uncharacterized protein</fullName>
    </submittedName>
</protein>
<dbReference type="AlphaFoldDB" id="A0A016U9C6"/>
<feature type="compositionally biased region" description="Polar residues" evidence="1">
    <location>
        <begin position="36"/>
        <end position="47"/>
    </location>
</feature>
<keyword evidence="3" id="KW-1185">Reference proteome</keyword>
<evidence type="ECO:0000313" key="2">
    <source>
        <dbReference type="EMBL" id="EYC11213.1"/>
    </source>
</evidence>
<evidence type="ECO:0000256" key="1">
    <source>
        <dbReference type="SAM" id="MobiDB-lite"/>
    </source>
</evidence>
<name>A0A016U9C6_9BILA</name>
<reference evidence="3" key="1">
    <citation type="journal article" date="2015" name="Nat. Genet.">
        <title>The genome and transcriptome of the zoonotic hookworm Ancylostoma ceylanicum identify infection-specific gene families.</title>
        <authorList>
            <person name="Schwarz E.M."/>
            <person name="Hu Y."/>
            <person name="Antoshechkin I."/>
            <person name="Miller M.M."/>
            <person name="Sternberg P.W."/>
            <person name="Aroian R.V."/>
        </authorList>
    </citation>
    <scope>NUCLEOTIDE SEQUENCE</scope>
    <source>
        <strain evidence="3">HY135</strain>
    </source>
</reference>
<comment type="caution">
    <text evidence="2">The sequence shown here is derived from an EMBL/GenBank/DDBJ whole genome shotgun (WGS) entry which is preliminary data.</text>
</comment>